<gene>
    <name evidence="1" type="ORF">JDN41_07940</name>
</gene>
<accession>A0A8I1GHY6</accession>
<sequence>MLPSAKANDAACEVGTPVRGRFFIEHRETPFYLSPDKNKGKVINATASRVLRATHYRELWPAMVLSGLCETPDWLQAKIIEADGSPVDWEIGWVEKHELRTNASSEYKAGLLWDIDGEDDFTTQEKAFLKEAALMVLKQYPNCMRITSGYRSGHKLGHYYVTCTAKNGLLPFFNIWFSEDDIKSGKGFSASYPSK</sequence>
<name>A0A8I1GHY6_9HYPH</name>
<protein>
    <submittedName>
        <fullName evidence="1">Uncharacterized protein</fullName>
    </submittedName>
</protein>
<evidence type="ECO:0000313" key="1">
    <source>
        <dbReference type="EMBL" id="MBJ7543487.1"/>
    </source>
</evidence>
<reference evidence="1 2" key="1">
    <citation type="submission" date="2020-12" db="EMBL/GenBank/DDBJ databases">
        <title>Revised draft genomes of Rhodomicrobium vannielii ATCC 17100 and Rhodomicrobium udaipurense JA643.</title>
        <authorList>
            <person name="Conners E.M."/>
            <person name="Davenport E.J."/>
            <person name="Bose A."/>
        </authorList>
    </citation>
    <scope>NUCLEOTIDE SEQUENCE [LARGE SCALE GENOMIC DNA]</scope>
    <source>
        <strain evidence="1 2">JA643</strain>
    </source>
</reference>
<dbReference type="AlphaFoldDB" id="A0A8I1GHY6"/>
<keyword evidence="2" id="KW-1185">Reference proteome</keyword>
<comment type="caution">
    <text evidence="1">The sequence shown here is derived from an EMBL/GenBank/DDBJ whole genome shotgun (WGS) entry which is preliminary data.</text>
</comment>
<dbReference type="EMBL" id="JAEMUK010000014">
    <property type="protein sequence ID" value="MBJ7543487.1"/>
    <property type="molecule type" value="Genomic_DNA"/>
</dbReference>
<organism evidence="1 2">
    <name type="scientific">Rhodomicrobium udaipurense</name>
    <dbReference type="NCBI Taxonomy" id="1202716"/>
    <lineage>
        <taxon>Bacteria</taxon>
        <taxon>Pseudomonadati</taxon>
        <taxon>Pseudomonadota</taxon>
        <taxon>Alphaproteobacteria</taxon>
        <taxon>Hyphomicrobiales</taxon>
        <taxon>Hyphomicrobiaceae</taxon>
        <taxon>Rhodomicrobium</taxon>
    </lineage>
</organism>
<dbReference type="Proteomes" id="UP000623250">
    <property type="component" value="Unassembled WGS sequence"/>
</dbReference>
<proteinExistence type="predicted"/>
<evidence type="ECO:0000313" key="2">
    <source>
        <dbReference type="Proteomes" id="UP000623250"/>
    </source>
</evidence>
<dbReference type="RefSeq" id="WP_155955263.1">
    <property type="nucleotide sequence ID" value="NZ_JAEMUK010000014.1"/>
</dbReference>